<protein>
    <submittedName>
        <fullName evidence="1">Uncharacterized protein</fullName>
    </submittedName>
</protein>
<dbReference type="Proteomes" id="UP001221208">
    <property type="component" value="Unassembled WGS sequence"/>
</dbReference>
<comment type="caution">
    <text evidence="1">The sequence shown here is derived from an EMBL/GenBank/DDBJ whole genome shotgun (WGS) entry which is preliminary data.</text>
</comment>
<keyword evidence="2" id="KW-1185">Reference proteome</keyword>
<sequence>MKNFIIYSELGQILQFGSCPDSMLAMQTSTGRKVLQCEANPLTQWVSDGVLVDRPVFHVSTSTEKIVADGTSEVVIAGLPAGTDVRVLGPVSSSITADGSDIVMTFLSPGDYTIRAVLFPFQDYEVIIHAT</sequence>
<evidence type="ECO:0000313" key="1">
    <source>
        <dbReference type="EMBL" id="MDC8758585.1"/>
    </source>
</evidence>
<reference evidence="1 2" key="1">
    <citation type="submission" date="2022-10" db="EMBL/GenBank/DDBJ databases">
        <title>Janthinobacterium sp. hw3 Genome sequencing.</title>
        <authorList>
            <person name="Park S."/>
        </authorList>
    </citation>
    <scope>NUCLEOTIDE SEQUENCE [LARGE SCALE GENOMIC DNA]</scope>
    <source>
        <strain evidence="2">hw3</strain>
    </source>
</reference>
<evidence type="ECO:0000313" key="2">
    <source>
        <dbReference type="Proteomes" id="UP001221208"/>
    </source>
</evidence>
<gene>
    <name evidence="1" type="ORF">OIK44_13465</name>
</gene>
<dbReference type="EMBL" id="JAQQXR010000005">
    <property type="protein sequence ID" value="MDC8758585.1"/>
    <property type="molecule type" value="Genomic_DNA"/>
</dbReference>
<accession>A0ABT5K0V5</accession>
<dbReference type="RefSeq" id="WP_273671280.1">
    <property type="nucleotide sequence ID" value="NZ_JAQQXR010000005.1"/>
</dbReference>
<organism evidence="1 2">
    <name type="scientific">Janthinobacterium fluminis</name>
    <dbReference type="NCBI Taxonomy" id="2987524"/>
    <lineage>
        <taxon>Bacteria</taxon>
        <taxon>Pseudomonadati</taxon>
        <taxon>Pseudomonadota</taxon>
        <taxon>Betaproteobacteria</taxon>
        <taxon>Burkholderiales</taxon>
        <taxon>Oxalobacteraceae</taxon>
        <taxon>Janthinobacterium</taxon>
    </lineage>
</organism>
<proteinExistence type="predicted"/>
<name>A0ABT5K0V5_9BURK</name>